<proteinExistence type="predicted"/>
<dbReference type="SUPFAM" id="SSF69279">
    <property type="entry name" value="Phage tail proteins"/>
    <property type="match status" value="2"/>
</dbReference>
<dbReference type="Gene3D" id="4.10.220.110">
    <property type="match status" value="1"/>
</dbReference>
<protein>
    <submittedName>
        <fullName evidence="2">Phage baseplate assembly protein V</fullName>
    </submittedName>
</protein>
<name>A0ABS8PQV9_9BACT</name>
<dbReference type="Pfam" id="PF04717">
    <property type="entry name" value="Phage_base_V"/>
    <property type="match status" value="1"/>
</dbReference>
<keyword evidence="3" id="KW-1185">Reference proteome</keyword>
<dbReference type="InterPro" id="IPR006531">
    <property type="entry name" value="Gp5/Vgr_OB"/>
</dbReference>
<dbReference type="Gene3D" id="3.55.50.10">
    <property type="entry name" value="Baseplate protein-like domains"/>
    <property type="match status" value="1"/>
</dbReference>
<dbReference type="EMBL" id="JAJNEC010000005">
    <property type="protein sequence ID" value="MCD2423477.1"/>
    <property type="molecule type" value="Genomic_DNA"/>
</dbReference>
<feature type="domain" description="Gp5/Type VI secretion system Vgr protein OB-fold" evidence="1">
    <location>
        <begin position="364"/>
        <end position="437"/>
    </location>
</feature>
<dbReference type="InterPro" id="IPR037026">
    <property type="entry name" value="Vgr_OB-fold_dom_sf"/>
</dbReference>
<dbReference type="SUPFAM" id="SSF69255">
    <property type="entry name" value="gp5 N-terminal domain-like"/>
    <property type="match status" value="1"/>
</dbReference>
<reference evidence="2 3" key="1">
    <citation type="submission" date="2021-11" db="EMBL/GenBank/DDBJ databases">
        <title>Genomic of Niabella pedocola.</title>
        <authorList>
            <person name="Wu T."/>
        </authorList>
    </citation>
    <scope>NUCLEOTIDE SEQUENCE [LARGE SCALE GENOMIC DNA]</scope>
    <source>
        <strain evidence="2 3">JCM 31011</strain>
    </source>
</reference>
<dbReference type="Pfam" id="PF05954">
    <property type="entry name" value="Phage_GPD"/>
    <property type="match status" value="1"/>
</dbReference>
<organism evidence="2 3">
    <name type="scientific">Niabella pedocola</name>
    <dbReference type="NCBI Taxonomy" id="1752077"/>
    <lineage>
        <taxon>Bacteria</taxon>
        <taxon>Pseudomonadati</taxon>
        <taxon>Bacteroidota</taxon>
        <taxon>Chitinophagia</taxon>
        <taxon>Chitinophagales</taxon>
        <taxon>Chitinophagaceae</taxon>
        <taxon>Niabella</taxon>
    </lineage>
</organism>
<evidence type="ECO:0000259" key="1">
    <source>
        <dbReference type="Pfam" id="PF04717"/>
    </source>
</evidence>
<dbReference type="Gene3D" id="2.40.50.230">
    <property type="entry name" value="Gp5 N-terminal domain"/>
    <property type="match status" value="1"/>
</dbReference>
<sequence>MSNDAILSKTEIIIQGYQNSQPVLFSNLLLDEALVKVNQFSFSMRAADDHATLDAIIDFKKAVLGKELQIEFKDSSDASRHRFKGVVESVNSSLVDEHYYEFQISGSGLFCKISKIPEYHSFYKQTLSDVMDKAYMDSALKSLVKKDPQYTRPLHYTVQYNQTLFDFTTSLAMRFGEWAYYDGENFVFGKKPDGQPIELFAPDDVFNLNIHAHVLRNPRAVVGTDSFKGETLRSSKEEAVPDNAMLKAAQDAGKKALETRGDDFVASGFDQELMDYIFRIDQQSRYTASAAITGSTRNNQLAIGRIIQIKDQDDSGGKRFIITQIHHSAMRADHYSNHFTAVPFESEIPPYANASVFPRAVSQVGIVTDNEDDAGMARVKVKFPWMSDDEKSPWIPLVVPHAGGRKGFRFLPEVDDEVMVHFTDNNAERPYVIGALYTEKHKPDVPEKGNHVKRIGTKTGRRLEMDDEKGEMMLADDFDNDIGNRLYMLKSKEQKIIKISSGNDDDNFSVVFLDGENGRATIGVKSGGTVILKIDMQKDGTVMDITSEGTINIKAKQALNLESAEINIKATNVNIKADDKLSMESKVSAELSAADIKVDASAALDLNGSGQAKLAGAMLDLKGDGIASLTGALVKIN</sequence>
<gene>
    <name evidence="2" type="ORF">LQ567_11940</name>
</gene>
<accession>A0ABS8PQV9</accession>
<dbReference type="Gene3D" id="2.30.110.50">
    <property type="match status" value="1"/>
</dbReference>
<dbReference type="Proteomes" id="UP001199816">
    <property type="component" value="Unassembled WGS sequence"/>
</dbReference>
<comment type="caution">
    <text evidence="2">The sequence shown here is derived from an EMBL/GenBank/DDBJ whole genome shotgun (WGS) entry which is preliminary data.</text>
</comment>
<dbReference type="RefSeq" id="WP_231004740.1">
    <property type="nucleotide sequence ID" value="NZ_JAJNEC010000005.1"/>
</dbReference>
<evidence type="ECO:0000313" key="3">
    <source>
        <dbReference type="Proteomes" id="UP001199816"/>
    </source>
</evidence>
<evidence type="ECO:0000313" key="2">
    <source>
        <dbReference type="EMBL" id="MCD2423477.1"/>
    </source>
</evidence>